<evidence type="ECO:0000256" key="3">
    <source>
        <dbReference type="ARBA" id="ARBA00022801"/>
    </source>
</evidence>
<feature type="binding site" evidence="7">
    <location>
        <position position="81"/>
    </location>
    <ligand>
        <name>Zn(2+)</name>
        <dbReference type="ChEBI" id="CHEBI:29105"/>
    </ligand>
</feature>
<evidence type="ECO:0000256" key="5">
    <source>
        <dbReference type="ARBA" id="ARBA00022833"/>
    </source>
</evidence>
<comment type="caution">
    <text evidence="9">The sequence shown here is derived from an EMBL/GenBank/DDBJ whole genome shotgun (WGS) entry which is preliminary data.</text>
</comment>
<gene>
    <name evidence="7" type="primary">hutI</name>
    <name evidence="9" type="ORF">J2Z35_000829</name>
</gene>
<evidence type="ECO:0000259" key="8">
    <source>
        <dbReference type="Pfam" id="PF01979"/>
    </source>
</evidence>
<feature type="domain" description="Amidohydrolase-related" evidence="8">
    <location>
        <begin position="72"/>
        <end position="414"/>
    </location>
</feature>
<dbReference type="InterPro" id="IPR006680">
    <property type="entry name" value="Amidohydro-rel"/>
</dbReference>
<dbReference type="CDD" id="cd01296">
    <property type="entry name" value="Imidazolone-5PH"/>
    <property type="match status" value="1"/>
</dbReference>
<keyword evidence="2 7" id="KW-0479">Metal-binding</keyword>
<feature type="binding site" evidence="7">
    <location>
        <position position="90"/>
    </location>
    <ligand>
        <name>4-imidazolone-5-propanoate</name>
        <dbReference type="ChEBI" id="CHEBI:77893"/>
    </ligand>
</feature>
<dbReference type="Gene3D" id="2.30.40.10">
    <property type="entry name" value="Urease, subunit C, domain 1"/>
    <property type="match status" value="1"/>
</dbReference>
<comment type="subcellular location">
    <subcellularLocation>
        <location evidence="7">Cytoplasm</location>
    </subcellularLocation>
</comment>
<dbReference type="Pfam" id="PF01979">
    <property type="entry name" value="Amidohydro_1"/>
    <property type="match status" value="1"/>
</dbReference>
<dbReference type="NCBIfam" id="TIGR01224">
    <property type="entry name" value="hutI"/>
    <property type="match status" value="1"/>
</dbReference>
<dbReference type="Proteomes" id="UP001314903">
    <property type="component" value="Unassembled WGS sequence"/>
</dbReference>
<evidence type="ECO:0000256" key="7">
    <source>
        <dbReference type="HAMAP-Rule" id="MF_00372"/>
    </source>
</evidence>
<evidence type="ECO:0000313" key="9">
    <source>
        <dbReference type="EMBL" id="MBP2027037.1"/>
    </source>
</evidence>
<evidence type="ECO:0000256" key="6">
    <source>
        <dbReference type="ARBA" id="ARBA00023004"/>
    </source>
</evidence>
<keyword evidence="6 7" id="KW-0408">Iron</keyword>
<feature type="binding site" evidence="7">
    <location>
        <position position="330"/>
    </location>
    <ligand>
        <name>N-formimidoyl-L-glutamate</name>
        <dbReference type="ChEBI" id="CHEBI:58928"/>
    </ligand>
</feature>
<dbReference type="PANTHER" id="PTHR42752:SF1">
    <property type="entry name" value="IMIDAZOLONEPROPIONASE-RELATED"/>
    <property type="match status" value="1"/>
</dbReference>
<feature type="binding site" evidence="7">
    <location>
        <position position="251"/>
    </location>
    <ligand>
        <name>Fe(3+)</name>
        <dbReference type="ChEBI" id="CHEBI:29034"/>
    </ligand>
</feature>
<dbReference type="SUPFAM" id="SSF51338">
    <property type="entry name" value="Composite domain of metallo-dependent hydrolases"/>
    <property type="match status" value="1"/>
</dbReference>
<accession>A0ABS4KH04</accession>
<evidence type="ECO:0000256" key="1">
    <source>
        <dbReference type="ARBA" id="ARBA00012864"/>
    </source>
</evidence>
<dbReference type="Gene3D" id="3.20.20.140">
    <property type="entry name" value="Metal-dependent hydrolases"/>
    <property type="match status" value="1"/>
</dbReference>
<comment type="catalytic activity">
    <reaction evidence="7">
        <text>4-imidazolone-5-propanoate + H2O = N-formimidoyl-L-glutamate</text>
        <dbReference type="Rhea" id="RHEA:23660"/>
        <dbReference type="ChEBI" id="CHEBI:15377"/>
        <dbReference type="ChEBI" id="CHEBI:58928"/>
        <dbReference type="ChEBI" id="CHEBI:77893"/>
        <dbReference type="EC" id="3.5.2.7"/>
    </reaction>
</comment>
<dbReference type="InterPro" id="IPR032466">
    <property type="entry name" value="Metal_Hydrolase"/>
</dbReference>
<dbReference type="InterPro" id="IPR011059">
    <property type="entry name" value="Metal-dep_hydrolase_composite"/>
</dbReference>
<dbReference type="EMBL" id="JAGGLI010000006">
    <property type="protein sequence ID" value="MBP2027037.1"/>
    <property type="molecule type" value="Genomic_DNA"/>
</dbReference>
<evidence type="ECO:0000313" key="10">
    <source>
        <dbReference type="Proteomes" id="UP001314903"/>
    </source>
</evidence>
<comment type="cofactor">
    <cofactor evidence="7">
        <name>Zn(2+)</name>
        <dbReference type="ChEBI" id="CHEBI:29105"/>
    </cofactor>
    <cofactor evidence="7">
        <name>Fe(3+)</name>
        <dbReference type="ChEBI" id="CHEBI:29034"/>
    </cofactor>
    <text evidence="7">Binds 1 zinc or iron ion per subunit.</text>
</comment>
<comment type="similarity">
    <text evidence="7">Belongs to the metallo-dependent hydrolases superfamily. HutI family.</text>
</comment>
<feature type="binding site" evidence="7">
    <location>
        <position position="328"/>
    </location>
    <ligand>
        <name>N-formimidoyl-L-glutamate</name>
        <dbReference type="ChEBI" id="CHEBI:58928"/>
    </ligand>
</feature>
<dbReference type="SUPFAM" id="SSF51556">
    <property type="entry name" value="Metallo-dependent hydrolases"/>
    <property type="match status" value="1"/>
</dbReference>
<keyword evidence="4 7" id="KW-0369">Histidine metabolism</keyword>
<feature type="binding site" evidence="7">
    <location>
        <position position="186"/>
    </location>
    <ligand>
        <name>4-imidazolone-5-propanoate</name>
        <dbReference type="ChEBI" id="CHEBI:77893"/>
    </ligand>
</feature>
<proteinExistence type="inferred from homology"/>
<organism evidence="9 10">
    <name type="scientific">Acetoanaerobium pronyense</name>
    <dbReference type="NCBI Taxonomy" id="1482736"/>
    <lineage>
        <taxon>Bacteria</taxon>
        <taxon>Bacillati</taxon>
        <taxon>Bacillota</taxon>
        <taxon>Clostridia</taxon>
        <taxon>Peptostreptococcales</taxon>
        <taxon>Filifactoraceae</taxon>
        <taxon>Acetoanaerobium</taxon>
    </lineage>
</organism>
<feature type="binding site" evidence="7">
    <location>
        <position position="153"/>
    </location>
    <ligand>
        <name>N-formimidoyl-L-glutamate</name>
        <dbReference type="ChEBI" id="CHEBI:58928"/>
    </ligand>
</feature>
<keyword evidence="5 7" id="KW-0862">Zinc</keyword>
<dbReference type="GO" id="GO:0050480">
    <property type="term" value="F:imidazolonepropionase activity"/>
    <property type="evidence" value="ECO:0007669"/>
    <property type="project" value="UniProtKB-EC"/>
</dbReference>
<feature type="binding site" evidence="7">
    <location>
        <position position="326"/>
    </location>
    <ligand>
        <name>Zn(2+)</name>
        <dbReference type="ChEBI" id="CHEBI:29105"/>
    </ligand>
</feature>
<evidence type="ECO:0000256" key="2">
    <source>
        <dbReference type="ARBA" id="ARBA00022723"/>
    </source>
</evidence>
<feature type="binding site" evidence="7">
    <location>
        <position position="153"/>
    </location>
    <ligand>
        <name>4-imidazolone-5-propanoate</name>
        <dbReference type="ChEBI" id="CHEBI:77893"/>
    </ligand>
</feature>
<reference evidence="9 10" key="1">
    <citation type="submission" date="2021-03" db="EMBL/GenBank/DDBJ databases">
        <title>Genomic Encyclopedia of Type Strains, Phase IV (KMG-IV): sequencing the most valuable type-strain genomes for metagenomic binning, comparative biology and taxonomic classification.</title>
        <authorList>
            <person name="Goeker M."/>
        </authorList>
    </citation>
    <scope>NUCLEOTIDE SEQUENCE [LARGE SCALE GENOMIC DNA]</scope>
    <source>
        <strain evidence="9 10">DSM 27512</strain>
    </source>
</reference>
<sequence>MYADLVLYNINQIFSPNDFGRPLKGTEMAQADIIQNGYIAVKDGKILKIGSGNVPKDILGSDTELKDLKGYTVTPGLIDSHTHLVHGGSRENEFNLKLSGVSYLDILKAGGGILSTVKATQNATFDELYDKAEASLNTMLIHGTTTVEGKSGYGLNWETEEKQLKVAKKLNENHPADIISTFMGAHAIPTEYKTEPEVFVKQLIEDMIPKVAQMDLAHFCDVFCEEGVFSVDQTRRILQSAKDSGLKLKIHADEIVSLGGAELAAEMGTHTADHLMAASEKGMELMAENNIIANLLPGTTFSLMKNTYADARKMLEKNLALALSTDYNPGSCPTENLQLIMQLGSLAMKMTPIEVFNAVTINGAYALDKATDRGSLKEGKNADLVVFNAPNLDYILYHFGVNHVKEVYKLGKLVVKDRNILL</sequence>
<protein>
    <recommendedName>
        <fullName evidence="1 7">Imidazolonepropionase</fullName>
        <ecNumber evidence="1 7">3.5.2.7</ecNumber>
    </recommendedName>
    <alternativeName>
        <fullName evidence="7">Imidazolone-5-propionate hydrolase</fullName>
    </alternativeName>
</protein>
<feature type="binding site" evidence="7">
    <location>
        <position position="331"/>
    </location>
    <ligand>
        <name>4-imidazolone-5-propanoate</name>
        <dbReference type="ChEBI" id="CHEBI:77893"/>
    </ligand>
</feature>
<dbReference type="HAMAP" id="MF_00372">
    <property type="entry name" value="HutI"/>
    <property type="match status" value="1"/>
</dbReference>
<keyword evidence="7" id="KW-0963">Cytoplasm</keyword>
<name>A0ABS4KH04_9FIRM</name>
<dbReference type="PANTHER" id="PTHR42752">
    <property type="entry name" value="IMIDAZOLONEPROPIONASE"/>
    <property type="match status" value="1"/>
</dbReference>
<feature type="binding site" evidence="7">
    <location>
        <position position="326"/>
    </location>
    <ligand>
        <name>Fe(3+)</name>
        <dbReference type="ChEBI" id="CHEBI:29034"/>
    </ligand>
</feature>
<keyword evidence="3 7" id="KW-0378">Hydrolase</keyword>
<feature type="binding site" evidence="7">
    <location>
        <position position="81"/>
    </location>
    <ligand>
        <name>Fe(3+)</name>
        <dbReference type="ChEBI" id="CHEBI:29034"/>
    </ligand>
</feature>
<comment type="function">
    <text evidence="7">Catalyzes the hydrolytic cleavage of the carbon-nitrogen bond in imidazolone-5-propanoate to yield N-formimidoyl-L-glutamate. It is the third step in the universal histidine degradation pathway.</text>
</comment>
<dbReference type="EC" id="3.5.2.7" evidence="1 7"/>
<feature type="binding site" evidence="7">
    <location>
        <position position="251"/>
    </location>
    <ligand>
        <name>Zn(2+)</name>
        <dbReference type="ChEBI" id="CHEBI:29105"/>
    </ligand>
</feature>
<evidence type="ECO:0000256" key="4">
    <source>
        <dbReference type="ARBA" id="ARBA00022808"/>
    </source>
</evidence>
<feature type="binding site" evidence="7">
    <location>
        <position position="83"/>
    </location>
    <ligand>
        <name>Zn(2+)</name>
        <dbReference type="ChEBI" id="CHEBI:29105"/>
    </ligand>
</feature>
<keyword evidence="10" id="KW-1185">Reference proteome</keyword>
<feature type="binding site" evidence="7">
    <location>
        <position position="254"/>
    </location>
    <ligand>
        <name>4-imidazolone-5-propanoate</name>
        <dbReference type="ChEBI" id="CHEBI:77893"/>
    </ligand>
</feature>
<dbReference type="InterPro" id="IPR005920">
    <property type="entry name" value="HutI"/>
</dbReference>
<comment type="pathway">
    <text evidence="7">Amino-acid degradation; L-histidine degradation into L-glutamate; N-formimidoyl-L-glutamate from L-histidine: step 3/3.</text>
</comment>
<dbReference type="RefSeq" id="WP_209659684.1">
    <property type="nucleotide sequence ID" value="NZ_JAGGLI010000006.1"/>
</dbReference>
<feature type="binding site" evidence="7">
    <location>
        <position position="83"/>
    </location>
    <ligand>
        <name>Fe(3+)</name>
        <dbReference type="ChEBI" id="CHEBI:29034"/>
    </ligand>
</feature>